<organism evidence="2 3">
    <name type="scientific">Couchioplanes caeruleus subsp. caeruleus</name>
    <dbReference type="NCBI Taxonomy" id="56427"/>
    <lineage>
        <taxon>Bacteria</taxon>
        <taxon>Bacillati</taxon>
        <taxon>Actinomycetota</taxon>
        <taxon>Actinomycetes</taxon>
        <taxon>Micromonosporales</taxon>
        <taxon>Micromonosporaceae</taxon>
        <taxon>Couchioplanes</taxon>
    </lineage>
</organism>
<keyword evidence="1" id="KW-0812">Transmembrane</keyword>
<evidence type="ECO:0000313" key="3">
    <source>
        <dbReference type="Proteomes" id="UP000182486"/>
    </source>
</evidence>
<feature type="transmembrane region" description="Helical" evidence="1">
    <location>
        <begin position="99"/>
        <end position="116"/>
    </location>
</feature>
<dbReference type="RefSeq" id="WP_071808365.1">
    <property type="nucleotide sequence ID" value="NZ_MEIA01000439.1"/>
</dbReference>
<dbReference type="AlphaFoldDB" id="A0A1K0FDY4"/>
<dbReference type="EMBL" id="MEIA01000439">
    <property type="protein sequence ID" value="OJF11055.1"/>
    <property type="molecule type" value="Genomic_DNA"/>
</dbReference>
<gene>
    <name evidence="2" type="ORF">BG844_28305</name>
</gene>
<keyword evidence="1" id="KW-1133">Transmembrane helix</keyword>
<evidence type="ECO:0000313" key="2">
    <source>
        <dbReference type="EMBL" id="OJF11055.1"/>
    </source>
</evidence>
<proteinExistence type="predicted"/>
<dbReference type="InterPro" id="IPR058068">
    <property type="entry name" value="LIC_13387-like"/>
</dbReference>
<dbReference type="NCBIfam" id="NF047765">
    <property type="entry name" value="LIC_13387_fam"/>
    <property type="match status" value="1"/>
</dbReference>
<reference evidence="2 3" key="1">
    <citation type="submission" date="2016-09" db="EMBL/GenBank/DDBJ databases">
        <title>Couchioplanes caeruleus draft genome sequence.</title>
        <authorList>
            <person name="Sheehan J."/>
            <person name="Caffrey P."/>
        </authorList>
    </citation>
    <scope>NUCLEOTIDE SEQUENCE [LARGE SCALE GENOMIC DNA]</scope>
    <source>
        <strain evidence="2 3">DSM 43634</strain>
    </source>
</reference>
<protein>
    <submittedName>
        <fullName evidence="2">Uncharacterized protein</fullName>
    </submittedName>
</protein>
<keyword evidence="3" id="KW-1185">Reference proteome</keyword>
<evidence type="ECO:0000256" key="1">
    <source>
        <dbReference type="SAM" id="Phobius"/>
    </source>
</evidence>
<sequence length="157" mass="16646">MIVQDRLRRRERTAARVGGWAFVLTGVGHVTLASLLTSTGDVLAVERQMQQARFPMTPSHSVADLMQGFSVAMSILLVAVGASILLMTRRGRAAEQAQLALMLALSLALLITALLLLPAPPIVLMTISSVAFAVALDASRRAHTSSSRGASPTTAER</sequence>
<name>A0A1K0FDY4_9ACTN</name>
<accession>A0A1K0FDY4</accession>
<feature type="transmembrane region" description="Helical" evidence="1">
    <location>
        <begin position="65"/>
        <end position="87"/>
    </location>
</feature>
<feature type="transmembrane region" description="Helical" evidence="1">
    <location>
        <begin position="20"/>
        <end position="45"/>
    </location>
</feature>
<keyword evidence="1" id="KW-0472">Membrane</keyword>
<comment type="caution">
    <text evidence="2">The sequence shown here is derived from an EMBL/GenBank/DDBJ whole genome shotgun (WGS) entry which is preliminary data.</text>
</comment>
<dbReference type="Proteomes" id="UP000182486">
    <property type="component" value="Unassembled WGS sequence"/>
</dbReference>